<feature type="domain" description="HTH araC/xylS-type" evidence="4">
    <location>
        <begin position="189"/>
        <end position="287"/>
    </location>
</feature>
<proteinExistence type="predicted"/>
<evidence type="ECO:0000313" key="5">
    <source>
        <dbReference type="EMBL" id="MFD1875103.1"/>
    </source>
</evidence>
<protein>
    <submittedName>
        <fullName evidence="5">AraC family transcriptional regulator</fullName>
    </submittedName>
</protein>
<keyword evidence="2" id="KW-0238">DNA-binding</keyword>
<dbReference type="PROSITE" id="PS01124">
    <property type="entry name" value="HTH_ARAC_FAMILY_2"/>
    <property type="match status" value="1"/>
</dbReference>
<dbReference type="PANTHER" id="PTHR43280:SF30">
    <property type="entry name" value="MMSAB OPERON REGULATORY PROTEIN"/>
    <property type="match status" value="1"/>
</dbReference>
<dbReference type="InterPro" id="IPR020449">
    <property type="entry name" value="Tscrpt_reg_AraC-type_HTH"/>
</dbReference>
<evidence type="ECO:0000259" key="4">
    <source>
        <dbReference type="PROSITE" id="PS01124"/>
    </source>
</evidence>
<sequence length="290" mass="32106">MKEGFQGQRAYSLPVALLHETTGHPLCQGLYVTDIGFYPVARAHKRHRRAGSAQHLLLYCVQGAGWYQLNHAEKQPLRANQWVILPAHVPHRYGADEATPWTIYWLHFAGTQAAALYDYLQAQVPDVPATIRPTEERLQLFEAIFSQLTLTATLAGVVQASARLGHFLLGLLPAASPLALPSVAAGGVAQSIQFMREHLAASFTVSELAAQAGLSASHYGALFREQVGRPPIVFFNFLKMQHACQQLTDSSLRIKEIAHQLGFGDVYYFSRVFTKVMGVSPRQFRQGDRA</sequence>
<dbReference type="PANTHER" id="PTHR43280">
    <property type="entry name" value="ARAC-FAMILY TRANSCRIPTIONAL REGULATOR"/>
    <property type="match status" value="1"/>
</dbReference>
<dbReference type="InterPro" id="IPR018062">
    <property type="entry name" value="HTH_AraC-typ_CS"/>
</dbReference>
<dbReference type="EMBL" id="JBHUFD010000018">
    <property type="protein sequence ID" value="MFD1875103.1"/>
    <property type="molecule type" value="Genomic_DNA"/>
</dbReference>
<dbReference type="SUPFAM" id="SSF51215">
    <property type="entry name" value="Regulatory protein AraC"/>
    <property type="match status" value="1"/>
</dbReference>
<evidence type="ECO:0000256" key="2">
    <source>
        <dbReference type="ARBA" id="ARBA00023125"/>
    </source>
</evidence>
<dbReference type="InterPro" id="IPR037923">
    <property type="entry name" value="HTH-like"/>
</dbReference>
<keyword evidence="6" id="KW-1185">Reference proteome</keyword>
<dbReference type="Proteomes" id="UP001597197">
    <property type="component" value="Unassembled WGS sequence"/>
</dbReference>
<dbReference type="InterPro" id="IPR003313">
    <property type="entry name" value="AraC-bd"/>
</dbReference>
<evidence type="ECO:0000256" key="3">
    <source>
        <dbReference type="ARBA" id="ARBA00023163"/>
    </source>
</evidence>
<dbReference type="Pfam" id="PF12833">
    <property type="entry name" value="HTH_18"/>
    <property type="match status" value="1"/>
</dbReference>
<keyword evidence="3" id="KW-0804">Transcription</keyword>
<dbReference type="InterPro" id="IPR018060">
    <property type="entry name" value="HTH_AraC"/>
</dbReference>
<dbReference type="SMART" id="SM00342">
    <property type="entry name" value="HTH_ARAC"/>
    <property type="match status" value="1"/>
</dbReference>
<comment type="caution">
    <text evidence="5">The sequence shown here is derived from an EMBL/GenBank/DDBJ whole genome shotgun (WGS) entry which is preliminary data.</text>
</comment>
<dbReference type="Pfam" id="PF02311">
    <property type="entry name" value="AraC_binding"/>
    <property type="match status" value="1"/>
</dbReference>
<evidence type="ECO:0000313" key="6">
    <source>
        <dbReference type="Proteomes" id="UP001597197"/>
    </source>
</evidence>
<accession>A0ABW4QZP7</accession>
<name>A0ABW4QZP7_9BACT</name>
<keyword evidence="1" id="KW-0805">Transcription regulation</keyword>
<dbReference type="RefSeq" id="WP_382317482.1">
    <property type="nucleotide sequence ID" value="NZ_JBHUFD010000018.1"/>
</dbReference>
<dbReference type="PROSITE" id="PS00041">
    <property type="entry name" value="HTH_ARAC_FAMILY_1"/>
    <property type="match status" value="1"/>
</dbReference>
<dbReference type="InterPro" id="IPR009057">
    <property type="entry name" value="Homeodomain-like_sf"/>
</dbReference>
<organism evidence="5 6">
    <name type="scientific">Hymenobacter bucti</name>
    <dbReference type="NCBI Taxonomy" id="1844114"/>
    <lineage>
        <taxon>Bacteria</taxon>
        <taxon>Pseudomonadati</taxon>
        <taxon>Bacteroidota</taxon>
        <taxon>Cytophagia</taxon>
        <taxon>Cytophagales</taxon>
        <taxon>Hymenobacteraceae</taxon>
        <taxon>Hymenobacter</taxon>
    </lineage>
</organism>
<reference evidence="6" key="1">
    <citation type="journal article" date="2019" name="Int. J. Syst. Evol. Microbiol.">
        <title>The Global Catalogue of Microorganisms (GCM) 10K type strain sequencing project: providing services to taxonomists for standard genome sequencing and annotation.</title>
        <authorList>
            <consortium name="The Broad Institute Genomics Platform"/>
            <consortium name="The Broad Institute Genome Sequencing Center for Infectious Disease"/>
            <person name="Wu L."/>
            <person name="Ma J."/>
        </authorList>
    </citation>
    <scope>NUCLEOTIDE SEQUENCE [LARGE SCALE GENOMIC DNA]</scope>
    <source>
        <strain evidence="6">CGMCC 1.15795</strain>
    </source>
</reference>
<gene>
    <name evidence="5" type="ORF">ACFSDX_21895</name>
</gene>
<dbReference type="PRINTS" id="PR00032">
    <property type="entry name" value="HTHARAC"/>
</dbReference>
<evidence type="ECO:0000256" key="1">
    <source>
        <dbReference type="ARBA" id="ARBA00023015"/>
    </source>
</evidence>
<dbReference type="Gene3D" id="2.60.120.280">
    <property type="entry name" value="Regulatory protein AraC"/>
    <property type="match status" value="1"/>
</dbReference>
<dbReference type="CDD" id="cd06986">
    <property type="entry name" value="cupin_MmsR-like_N"/>
    <property type="match status" value="1"/>
</dbReference>
<dbReference type="Gene3D" id="1.10.10.60">
    <property type="entry name" value="Homeodomain-like"/>
    <property type="match status" value="2"/>
</dbReference>
<dbReference type="SUPFAM" id="SSF46689">
    <property type="entry name" value="Homeodomain-like"/>
    <property type="match status" value="2"/>
</dbReference>